<evidence type="ECO:0000313" key="3">
    <source>
        <dbReference type="Proteomes" id="UP000499080"/>
    </source>
</evidence>
<comment type="caution">
    <text evidence="2">The sequence shown here is derived from an EMBL/GenBank/DDBJ whole genome shotgun (WGS) entry which is preliminary data.</text>
</comment>
<dbReference type="Proteomes" id="UP000499080">
    <property type="component" value="Unassembled WGS sequence"/>
</dbReference>
<accession>A0A4Y2WPZ8</accession>
<protein>
    <recommendedName>
        <fullName evidence="1">Mos1 transposase HTH domain-containing protein</fullName>
    </recommendedName>
</protein>
<feature type="domain" description="Mos1 transposase HTH" evidence="1">
    <location>
        <begin position="35"/>
        <end position="66"/>
    </location>
</feature>
<evidence type="ECO:0000259" key="1">
    <source>
        <dbReference type="Pfam" id="PF17906"/>
    </source>
</evidence>
<reference evidence="2 3" key="1">
    <citation type="journal article" date="2019" name="Sci. Rep.">
        <title>Orb-weaving spider Araneus ventricosus genome elucidates the spidroin gene catalogue.</title>
        <authorList>
            <person name="Kono N."/>
            <person name="Nakamura H."/>
            <person name="Ohtoshi R."/>
            <person name="Moran D.A.P."/>
            <person name="Shinohara A."/>
            <person name="Yoshida Y."/>
            <person name="Fujiwara M."/>
            <person name="Mori M."/>
            <person name="Tomita M."/>
            <person name="Arakawa K."/>
        </authorList>
    </citation>
    <scope>NUCLEOTIDE SEQUENCE [LARGE SCALE GENOMIC DNA]</scope>
</reference>
<dbReference type="EMBL" id="BGPR01063614">
    <property type="protein sequence ID" value="GBO38786.1"/>
    <property type="molecule type" value="Genomic_DNA"/>
</dbReference>
<dbReference type="Pfam" id="PF17906">
    <property type="entry name" value="HTH_48"/>
    <property type="match status" value="1"/>
</dbReference>
<dbReference type="InterPro" id="IPR041426">
    <property type="entry name" value="Mos1_HTH"/>
</dbReference>
<organism evidence="2 3">
    <name type="scientific">Araneus ventricosus</name>
    <name type="common">Orbweaver spider</name>
    <name type="synonym">Epeira ventricosa</name>
    <dbReference type="NCBI Taxonomy" id="182803"/>
    <lineage>
        <taxon>Eukaryota</taxon>
        <taxon>Metazoa</taxon>
        <taxon>Ecdysozoa</taxon>
        <taxon>Arthropoda</taxon>
        <taxon>Chelicerata</taxon>
        <taxon>Arachnida</taxon>
        <taxon>Araneae</taxon>
        <taxon>Araneomorphae</taxon>
        <taxon>Entelegynae</taxon>
        <taxon>Araneoidea</taxon>
        <taxon>Araneidae</taxon>
        <taxon>Araneus</taxon>
    </lineage>
</organism>
<gene>
    <name evidence="2" type="ORF">AVEN_155701_1</name>
</gene>
<proteinExistence type="predicted"/>
<evidence type="ECO:0000313" key="2">
    <source>
        <dbReference type="EMBL" id="GBO38786.1"/>
    </source>
</evidence>
<dbReference type="OrthoDB" id="6417227at2759"/>
<sequence length="119" mass="13768">MTHAPSPEEDREAADRRAGIQSGVLRTWLQMEVLAVMRYEWARRTSILDIHRRLQSVYGDDVMSRQMVGPKFKIPRLNRPNFFDMLSSPTPSPALFRCLLQSWVWKGAQMCLPHSALIN</sequence>
<name>A0A4Y2WPZ8_ARAVE</name>
<dbReference type="AlphaFoldDB" id="A0A4Y2WPZ8"/>
<keyword evidence="3" id="KW-1185">Reference proteome</keyword>